<dbReference type="PANTHER" id="PTHR31649:SF10">
    <property type="entry name" value="IP19903P-RELATED"/>
    <property type="match status" value="1"/>
</dbReference>
<dbReference type="SMART" id="SM00696">
    <property type="entry name" value="DM9"/>
    <property type="match status" value="1"/>
</dbReference>
<comment type="caution">
    <text evidence="2">The sequence shown here is derived from an EMBL/GenBank/DDBJ whole genome shotgun (WGS) entry which is preliminary data.</text>
</comment>
<evidence type="ECO:0000313" key="3">
    <source>
        <dbReference type="Proteomes" id="UP001168821"/>
    </source>
</evidence>
<accession>A0AA38I2I6</accession>
<dbReference type="Pfam" id="PF11901">
    <property type="entry name" value="DM9"/>
    <property type="match status" value="1"/>
</dbReference>
<dbReference type="AlphaFoldDB" id="A0AA38I2I6"/>
<feature type="signal peptide" evidence="1">
    <location>
        <begin position="1"/>
        <end position="18"/>
    </location>
</feature>
<reference evidence="2" key="1">
    <citation type="journal article" date="2023" name="G3 (Bethesda)">
        <title>Whole genome assemblies of Zophobas morio and Tenebrio molitor.</title>
        <authorList>
            <person name="Kaur S."/>
            <person name="Stinson S.A."/>
            <person name="diCenzo G.C."/>
        </authorList>
    </citation>
    <scope>NUCLEOTIDE SEQUENCE</scope>
    <source>
        <strain evidence="2">QUZm001</strain>
    </source>
</reference>
<sequence length="183" mass="20522">MFSSTFLLVFVVIQLSICLEEDYYWREYTGTIPDDAVVAGQDINNQNVYIGQAYVHNEGLIVSAIFPGVREVYAPINGIKTVKSYVKILCGPQSNFYWSQANASHLHLQMIDKHPIIGGHEVGGVLYIGRISSEGDIKIGKVCSFLTENALTFFNSRDTEKSVASYEILMYNENALEVKIEKK</sequence>
<dbReference type="EMBL" id="JALNTZ010000006">
    <property type="protein sequence ID" value="KAJ3647987.1"/>
    <property type="molecule type" value="Genomic_DNA"/>
</dbReference>
<keyword evidence="3" id="KW-1185">Reference proteome</keyword>
<organism evidence="2 3">
    <name type="scientific">Zophobas morio</name>
    <dbReference type="NCBI Taxonomy" id="2755281"/>
    <lineage>
        <taxon>Eukaryota</taxon>
        <taxon>Metazoa</taxon>
        <taxon>Ecdysozoa</taxon>
        <taxon>Arthropoda</taxon>
        <taxon>Hexapoda</taxon>
        <taxon>Insecta</taxon>
        <taxon>Pterygota</taxon>
        <taxon>Neoptera</taxon>
        <taxon>Endopterygota</taxon>
        <taxon>Coleoptera</taxon>
        <taxon>Polyphaga</taxon>
        <taxon>Cucujiformia</taxon>
        <taxon>Tenebrionidae</taxon>
        <taxon>Zophobas</taxon>
    </lineage>
</organism>
<keyword evidence="1" id="KW-0732">Signal</keyword>
<name>A0AA38I2I6_9CUCU</name>
<proteinExistence type="predicted"/>
<gene>
    <name evidence="2" type="ORF">Zmor_019828</name>
</gene>
<dbReference type="Proteomes" id="UP001168821">
    <property type="component" value="Unassembled WGS sequence"/>
</dbReference>
<protein>
    <submittedName>
        <fullName evidence="2">Uncharacterized protein</fullName>
    </submittedName>
</protein>
<feature type="chain" id="PRO_5041303496" evidence="1">
    <location>
        <begin position="19"/>
        <end position="183"/>
    </location>
</feature>
<dbReference type="InterPro" id="IPR006616">
    <property type="entry name" value="DM9_repeat"/>
</dbReference>
<evidence type="ECO:0000313" key="2">
    <source>
        <dbReference type="EMBL" id="KAJ3647987.1"/>
    </source>
</evidence>
<evidence type="ECO:0000256" key="1">
    <source>
        <dbReference type="SAM" id="SignalP"/>
    </source>
</evidence>
<dbReference type="PANTHER" id="PTHR31649">
    <property type="entry name" value="AGAP009604-PA"/>
    <property type="match status" value="1"/>
</dbReference>